<name>A0A7W5UJU4_9BACT</name>
<keyword evidence="1" id="KW-0732">Signal</keyword>
<feature type="signal peptide" evidence="1">
    <location>
        <begin position="1"/>
        <end position="20"/>
    </location>
</feature>
<evidence type="ECO:0000313" key="2">
    <source>
        <dbReference type="EMBL" id="MBB3702772.1"/>
    </source>
</evidence>
<dbReference type="RefSeq" id="WP_183696279.1">
    <property type="nucleotide sequence ID" value="NZ_JACICA010000005.1"/>
</dbReference>
<dbReference type="EMBL" id="JACICA010000005">
    <property type="protein sequence ID" value="MBB3702772.1"/>
    <property type="molecule type" value="Genomic_DNA"/>
</dbReference>
<comment type="caution">
    <text evidence="2">The sequence shown here is derived from an EMBL/GenBank/DDBJ whole genome shotgun (WGS) entry which is preliminary data.</text>
</comment>
<protein>
    <recommendedName>
        <fullName evidence="4">DUF4252 domain-containing protein</fullName>
    </recommendedName>
</protein>
<gene>
    <name evidence="2" type="ORF">FHS60_001241</name>
</gene>
<evidence type="ECO:0000313" key="3">
    <source>
        <dbReference type="Proteomes" id="UP000541425"/>
    </source>
</evidence>
<feature type="chain" id="PRO_5031505983" description="DUF4252 domain-containing protein" evidence="1">
    <location>
        <begin position="21"/>
        <end position="148"/>
    </location>
</feature>
<evidence type="ECO:0000256" key="1">
    <source>
        <dbReference type="SAM" id="SignalP"/>
    </source>
</evidence>
<reference evidence="2 3" key="1">
    <citation type="submission" date="2020-08" db="EMBL/GenBank/DDBJ databases">
        <title>Genomic Encyclopedia of Type Strains, Phase IV (KMG-IV): sequencing the most valuable type-strain genomes for metagenomic binning, comparative biology and taxonomic classification.</title>
        <authorList>
            <person name="Goeker M."/>
        </authorList>
    </citation>
    <scope>NUCLEOTIDE SEQUENCE [LARGE SCALE GENOMIC DNA]</scope>
    <source>
        <strain evidence="2 3">DSM 22548</strain>
    </source>
</reference>
<dbReference type="Proteomes" id="UP000541425">
    <property type="component" value="Unassembled WGS sequence"/>
</dbReference>
<dbReference type="AlphaFoldDB" id="A0A7W5UJU4"/>
<accession>A0A7W5UJU4</accession>
<dbReference type="InterPro" id="IPR046090">
    <property type="entry name" value="DUF6108"/>
</dbReference>
<sequence>MRRILMIFIALMVVVLSAHAQTGLNIASIFDGSYSTRQDATSVQFSGSRLKDFKLSLSRSLSLTPSAADTRQIEAAVLRDAAHAVSKEEVRKSGHVYYGFYKLSPVGGENRYIFYRNNSNQTGSDGRLTLIYLQGRATAAELKRMFSK</sequence>
<organism evidence="2 3">
    <name type="scientific">Alloprevotella rava</name>
    <dbReference type="NCBI Taxonomy" id="671218"/>
    <lineage>
        <taxon>Bacteria</taxon>
        <taxon>Pseudomonadati</taxon>
        <taxon>Bacteroidota</taxon>
        <taxon>Bacteroidia</taxon>
        <taxon>Bacteroidales</taxon>
        <taxon>Prevotellaceae</taxon>
        <taxon>Alloprevotella</taxon>
    </lineage>
</organism>
<dbReference type="Pfam" id="PF19603">
    <property type="entry name" value="DUF6108"/>
    <property type="match status" value="1"/>
</dbReference>
<evidence type="ECO:0008006" key="4">
    <source>
        <dbReference type="Google" id="ProtNLM"/>
    </source>
</evidence>
<proteinExistence type="predicted"/>